<comment type="caution">
    <text evidence="2">The sequence shown here is derived from an EMBL/GenBank/DDBJ whole genome shotgun (WGS) entry which is preliminary data.</text>
</comment>
<feature type="transmembrane region" description="Helical" evidence="1">
    <location>
        <begin position="55"/>
        <end position="75"/>
    </location>
</feature>
<sequence>MITSSPTEAAPRTPETLDLPDYIQTLRHAVDPFVAEHFSWRGTLRLHRNALGWDIFRAPVNIILSPVFVLTRIVAYLCNRLGLRRGGAWLARRRILLRTSVARRVETCIIADLLGLPVTAGKTAFDQTTLEHAVLAAPQFRETLRRCENADDARALSHRVLGAVSEYAGTRSAVSEITTVLFTLLTGAVVFQALTPGMISMAPGVAEAMAHTTAIANFPLGQTIGGAWYGVFATDTSPWLVVATLAVLVMLGSIFAAFVGILADPVQSRLGIHRRRLLRLIDTIEVELDGAGEKPFVAREHYYARAFDLWDAGASLLRVFRN</sequence>
<keyword evidence="1" id="KW-0812">Transmembrane</keyword>
<name>A0A0F9Q9N9_9ZZZZ</name>
<accession>A0A0F9Q9N9</accession>
<gene>
    <name evidence="2" type="ORF">LCGC14_0745530</name>
</gene>
<keyword evidence="1" id="KW-1133">Transmembrane helix</keyword>
<dbReference type="InterPro" id="IPR046575">
    <property type="entry name" value="DUF6635"/>
</dbReference>
<reference evidence="2" key="1">
    <citation type="journal article" date="2015" name="Nature">
        <title>Complex archaea that bridge the gap between prokaryotes and eukaryotes.</title>
        <authorList>
            <person name="Spang A."/>
            <person name="Saw J.H."/>
            <person name="Jorgensen S.L."/>
            <person name="Zaremba-Niedzwiedzka K."/>
            <person name="Martijn J."/>
            <person name="Lind A.E."/>
            <person name="van Eijk R."/>
            <person name="Schleper C."/>
            <person name="Guy L."/>
            <person name="Ettema T.J."/>
        </authorList>
    </citation>
    <scope>NUCLEOTIDE SEQUENCE</scope>
</reference>
<feature type="transmembrane region" description="Helical" evidence="1">
    <location>
        <begin position="239"/>
        <end position="266"/>
    </location>
</feature>
<proteinExistence type="predicted"/>
<organism evidence="2">
    <name type="scientific">marine sediment metagenome</name>
    <dbReference type="NCBI Taxonomy" id="412755"/>
    <lineage>
        <taxon>unclassified sequences</taxon>
        <taxon>metagenomes</taxon>
        <taxon>ecological metagenomes</taxon>
    </lineage>
</organism>
<dbReference type="EMBL" id="LAZR01001775">
    <property type="protein sequence ID" value="KKN39219.1"/>
    <property type="molecule type" value="Genomic_DNA"/>
</dbReference>
<protein>
    <submittedName>
        <fullName evidence="2">Uncharacterized protein</fullName>
    </submittedName>
</protein>
<evidence type="ECO:0000256" key="1">
    <source>
        <dbReference type="SAM" id="Phobius"/>
    </source>
</evidence>
<evidence type="ECO:0000313" key="2">
    <source>
        <dbReference type="EMBL" id="KKN39219.1"/>
    </source>
</evidence>
<dbReference type="Pfam" id="PF20340">
    <property type="entry name" value="DUF6635"/>
    <property type="match status" value="2"/>
</dbReference>
<dbReference type="AlphaFoldDB" id="A0A0F9Q9N9"/>
<feature type="transmembrane region" description="Helical" evidence="1">
    <location>
        <begin position="180"/>
        <end position="199"/>
    </location>
</feature>
<keyword evidence="1" id="KW-0472">Membrane</keyword>